<evidence type="ECO:0000313" key="2">
    <source>
        <dbReference type="Proteomes" id="UP000233256"/>
    </source>
</evidence>
<dbReference type="EMBL" id="PGXC01000071">
    <property type="protein sequence ID" value="PKK88054.1"/>
    <property type="molecule type" value="Genomic_DNA"/>
</dbReference>
<name>A0A2N1PI99_9BACT</name>
<protein>
    <submittedName>
        <fullName evidence="1">Uncharacterized protein</fullName>
    </submittedName>
</protein>
<proteinExistence type="predicted"/>
<sequence length="79" mass="7782">MTITGRSALASGLAALKIASILFNTSSQTASTLHSVQPAQALSSFSVPSSAPSSVSAVNAVNAPATSAMESNSDSDAQI</sequence>
<dbReference type="Proteomes" id="UP000233256">
    <property type="component" value="Unassembled WGS sequence"/>
</dbReference>
<comment type="caution">
    <text evidence="1">The sequence shown here is derived from an EMBL/GenBank/DDBJ whole genome shotgun (WGS) entry which is preliminary data.</text>
</comment>
<organism evidence="1 2">
    <name type="scientific">Candidatus Wallbacteria bacterium HGW-Wallbacteria-1</name>
    <dbReference type="NCBI Taxonomy" id="2013854"/>
    <lineage>
        <taxon>Bacteria</taxon>
        <taxon>Candidatus Walliibacteriota</taxon>
    </lineage>
</organism>
<evidence type="ECO:0000313" key="1">
    <source>
        <dbReference type="EMBL" id="PKK88054.1"/>
    </source>
</evidence>
<accession>A0A2N1PI99</accession>
<gene>
    <name evidence="1" type="ORF">CVV64_20495</name>
</gene>
<reference evidence="1 2" key="1">
    <citation type="journal article" date="2017" name="ISME J.">
        <title>Potential for microbial H2 and metal transformations associated with novel bacteria and archaea in deep terrestrial subsurface sediments.</title>
        <authorList>
            <person name="Hernsdorf A.W."/>
            <person name="Amano Y."/>
            <person name="Miyakawa K."/>
            <person name="Ise K."/>
            <person name="Suzuki Y."/>
            <person name="Anantharaman K."/>
            <person name="Probst A."/>
            <person name="Burstein D."/>
            <person name="Thomas B.C."/>
            <person name="Banfield J.F."/>
        </authorList>
    </citation>
    <scope>NUCLEOTIDE SEQUENCE [LARGE SCALE GENOMIC DNA]</scope>
    <source>
        <strain evidence="1">HGW-Wallbacteria-1</strain>
    </source>
</reference>
<dbReference type="AlphaFoldDB" id="A0A2N1PI99"/>